<dbReference type="SUPFAM" id="SSF50685">
    <property type="entry name" value="Barwin-like endoglucanases"/>
    <property type="match status" value="1"/>
</dbReference>
<feature type="region of interest" description="Disordered" evidence="2">
    <location>
        <begin position="1"/>
        <end position="22"/>
    </location>
</feature>
<organism evidence="3 4">
    <name type="scientific">Bombardia bombarda</name>
    <dbReference type="NCBI Taxonomy" id="252184"/>
    <lineage>
        <taxon>Eukaryota</taxon>
        <taxon>Fungi</taxon>
        <taxon>Dikarya</taxon>
        <taxon>Ascomycota</taxon>
        <taxon>Pezizomycotina</taxon>
        <taxon>Sordariomycetes</taxon>
        <taxon>Sordariomycetidae</taxon>
        <taxon>Sordariales</taxon>
        <taxon>Lasiosphaeriaceae</taxon>
        <taxon>Bombardia</taxon>
    </lineage>
</organism>
<reference evidence="3" key="1">
    <citation type="submission" date="2023-06" db="EMBL/GenBank/DDBJ databases">
        <title>Genome-scale phylogeny and comparative genomics of the fungal order Sordariales.</title>
        <authorList>
            <consortium name="Lawrence Berkeley National Laboratory"/>
            <person name="Hensen N."/>
            <person name="Bonometti L."/>
            <person name="Westerberg I."/>
            <person name="Brannstrom I.O."/>
            <person name="Guillou S."/>
            <person name="Cros-Aarteil S."/>
            <person name="Calhoun S."/>
            <person name="Haridas S."/>
            <person name="Kuo A."/>
            <person name="Mondo S."/>
            <person name="Pangilinan J."/>
            <person name="Riley R."/>
            <person name="LaButti K."/>
            <person name="Andreopoulos B."/>
            <person name="Lipzen A."/>
            <person name="Chen C."/>
            <person name="Yanf M."/>
            <person name="Daum C."/>
            <person name="Ng V."/>
            <person name="Clum A."/>
            <person name="Steindorff A."/>
            <person name="Ohm R."/>
            <person name="Martin F."/>
            <person name="Silar P."/>
            <person name="Natvig D."/>
            <person name="Lalanne C."/>
            <person name="Gautier V."/>
            <person name="Ament-velasquez S.L."/>
            <person name="Kruys A."/>
            <person name="Hutchinson M.I."/>
            <person name="Powell A.J."/>
            <person name="Barry K."/>
            <person name="Miller A.N."/>
            <person name="Grigoriev I.V."/>
            <person name="Debuchy R."/>
            <person name="Gladieux P."/>
            <person name="Thoren M.H."/>
            <person name="Johannesson H."/>
        </authorList>
    </citation>
    <scope>NUCLEOTIDE SEQUENCE</scope>
    <source>
        <strain evidence="3">SMH3391-2</strain>
    </source>
</reference>
<keyword evidence="4" id="KW-1185">Reference proteome</keyword>
<evidence type="ECO:0000313" key="4">
    <source>
        <dbReference type="Proteomes" id="UP001174934"/>
    </source>
</evidence>
<dbReference type="InterPro" id="IPR051477">
    <property type="entry name" value="Expansin_CellWall"/>
</dbReference>
<dbReference type="Gene3D" id="2.40.40.10">
    <property type="entry name" value="RlpA-like domain"/>
    <property type="match status" value="1"/>
</dbReference>
<dbReference type="InterPro" id="IPR036908">
    <property type="entry name" value="RlpA-like_sf"/>
</dbReference>
<evidence type="ECO:0000256" key="1">
    <source>
        <dbReference type="ARBA" id="ARBA00022729"/>
    </source>
</evidence>
<sequence length="119" mass="12492">MPITNTTINHGHDQAKKRKAAGTRTGDMTYYTVGMGACGHDDSGKGDSEYIVAVSESLDTDSCGQTVTIQGSNGNSVQGVVRDKCPSCAEGALDVSEKTFKDLIGDLDVGVAQVTWSFN</sequence>
<evidence type="ECO:0000256" key="2">
    <source>
        <dbReference type="SAM" id="MobiDB-lite"/>
    </source>
</evidence>
<comment type="caution">
    <text evidence="3">The sequence shown here is derived from an EMBL/GenBank/DDBJ whole genome shotgun (WGS) entry which is preliminary data.</text>
</comment>
<name>A0AA39XNP2_9PEZI</name>
<dbReference type="PANTHER" id="PTHR31836:SF28">
    <property type="entry name" value="SRCR DOMAIN-CONTAINING PROTEIN-RELATED"/>
    <property type="match status" value="1"/>
</dbReference>
<evidence type="ECO:0000313" key="3">
    <source>
        <dbReference type="EMBL" id="KAK0637381.1"/>
    </source>
</evidence>
<dbReference type="Proteomes" id="UP001174934">
    <property type="component" value="Unassembled WGS sequence"/>
</dbReference>
<dbReference type="CDD" id="cd22191">
    <property type="entry name" value="DPBB_RlpA_EXP_N-like"/>
    <property type="match status" value="1"/>
</dbReference>
<protein>
    <submittedName>
        <fullName evidence="3">RlpA-like double-psi beta-barrel-protein domain-containing protein-containing protein</fullName>
    </submittedName>
</protein>
<keyword evidence="1" id="KW-0732">Signal</keyword>
<gene>
    <name evidence="3" type="ORF">B0T17DRAFT_480553</name>
</gene>
<accession>A0AA39XNP2</accession>
<dbReference type="AlphaFoldDB" id="A0AA39XNP2"/>
<dbReference type="PANTHER" id="PTHR31836">
    <property type="match status" value="1"/>
</dbReference>
<proteinExistence type="predicted"/>
<dbReference type="EMBL" id="JAULSR010000001">
    <property type="protein sequence ID" value="KAK0637381.1"/>
    <property type="molecule type" value="Genomic_DNA"/>
</dbReference>